<organism evidence="1 2">
    <name type="scientific">Gymnopilus dilepis</name>
    <dbReference type="NCBI Taxonomy" id="231916"/>
    <lineage>
        <taxon>Eukaryota</taxon>
        <taxon>Fungi</taxon>
        <taxon>Dikarya</taxon>
        <taxon>Basidiomycota</taxon>
        <taxon>Agaricomycotina</taxon>
        <taxon>Agaricomycetes</taxon>
        <taxon>Agaricomycetidae</taxon>
        <taxon>Agaricales</taxon>
        <taxon>Agaricineae</taxon>
        <taxon>Hymenogastraceae</taxon>
        <taxon>Gymnopilus</taxon>
    </lineage>
</organism>
<dbReference type="InParanoid" id="A0A409YP28"/>
<dbReference type="SUPFAM" id="SSF53335">
    <property type="entry name" value="S-adenosyl-L-methionine-dependent methyltransferases"/>
    <property type="match status" value="1"/>
</dbReference>
<gene>
    <name evidence="1" type="ORF">CVT26_012971</name>
</gene>
<dbReference type="InterPro" id="IPR029063">
    <property type="entry name" value="SAM-dependent_MTases_sf"/>
</dbReference>
<proteinExistence type="predicted"/>
<dbReference type="EMBL" id="NHYE01000569">
    <property type="protein sequence ID" value="PPR04798.1"/>
    <property type="molecule type" value="Genomic_DNA"/>
</dbReference>
<dbReference type="Gene3D" id="3.40.50.150">
    <property type="entry name" value="Vaccinia Virus protein VP39"/>
    <property type="match status" value="1"/>
</dbReference>
<name>A0A409YP28_9AGAR</name>
<sequence length="304" mass="34054">MTITLGVPQPTSRFAHPPAIQHVERVYTSDKYVLPSDEEERKSVEAVAEERYRLHLQHRLLKRAFENRLILAPIALKDGDAVLECGIWLLEAEEEITVDVDMHGFDIESRLFPRSHPTNMSFSKLSVTSLPHEWDDTFAFVHQRLLVAALQKPDWERAISEIYRVLAGDGWVQLGEVGPWKAGPITAKHQGLVQALFNAKGLVLDCAAYIPAMLAQTGFTNIRVEERSIPLGKWAGDHGSDGAANFIGVFRAMKTPILKAGGLGLVHSEEEFDTLLDQVEEEWDQTPGAEIKFYIFSAQKVRSS</sequence>
<evidence type="ECO:0008006" key="3">
    <source>
        <dbReference type="Google" id="ProtNLM"/>
    </source>
</evidence>
<reference evidence="1 2" key="1">
    <citation type="journal article" date="2018" name="Evol. Lett.">
        <title>Horizontal gene cluster transfer increased hallucinogenic mushroom diversity.</title>
        <authorList>
            <person name="Reynolds H.T."/>
            <person name="Vijayakumar V."/>
            <person name="Gluck-Thaler E."/>
            <person name="Korotkin H.B."/>
            <person name="Matheny P.B."/>
            <person name="Slot J.C."/>
        </authorList>
    </citation>
    <scope>NUCLEOTIDE SEQUENCE [LARGE SCALE GENOMIC DNA]</scope>
    <source>
        <strain evidence="1 2">SRW20</strain>
    </source>
</reference>
<dbReference type="AlphaFoldDB" id="A0A409YP28"/>
<dbReference type="STRING" id="231916.A0A409YP28"/>
<evidence type="ECO:0000313" key="1">
    <source>
        <dbReference type="EMBL" id="PPR04798.1"/>
    </source>
</evidence>
<dbReference type="OrthoDB" id="184880at2759"/>
<keyword evidence="2" id="KW-1185">Reference proteome</keyword>
<accession>A0A409YP28</accession>
<dbReference type="Proteomes" id="UP000284706">
    <property type="component" value="Unassembled WGS sequence"/>
</dbReference>
<evidence type="ECO:0000313" key="2">
    <source>
        <dbReference type="Proteomes" id="UP000284706"/>
    </source>
</evidence>
<comment type="caution">
    <text evidence="1">The sequence shown here is derived from an EMBL/GenBank/DDBJ whole genome shotgun (WGS) entry which is preliminary data.</text>
</comment>
<protein>
    <recommendedName>
        <fullName evidence="3">Methyltransferase domain-containing protein</fullName>
    </recommendedName>
</protein>